<evidence type="ECO:0000313" key="5">
    <source>
        <dbReference type="Proteomes" id="UP001237642"/>
    </source>
</evidence>
<evidence type="ECO:0000256" key="2">
    <source>
        <dbReference type="ARBA" id="ARBA00022679"/>
    </source>
</evidence>
<sequence>MKVQIHSKKQIKPFTPTPSNLNQHNLSFIDELAPKMYAPVILYYPCPENITDKHLFSWTCMLQLETSLSKTLVQFYPLAGRYNKRLQFVDCNDKGVEFIEASVDCHLQEILPRGEKLDSRLFNNFIPCEALVVDEAMHPLLAIQVTVFKCGGLAIGVCISHRIADAATLSMFLEAWGAITNLNKNENQQEGIKRIFPCFDSAVYFPKRGLPHLNFEAFTSPGCKIVTKRFTFDNKAISTLRANIPPDTRPTSKLQLVIAVIWKALLGAEKLKNEHSRATHIMQPVNLRNKNTTPVVHKHCFGNLCILASVPLMAAENAEIHDLAVQLSNSVKGSLEGWTRMMSLDTNDPVLENVIKNMVNYYMISSWSGFPFYETDFGWGKPVWASSVYFPCKNMILLMDNKKGDGFDAWVSLEETDMTIFEQDFNIQAFTS</sequence>
<keyword evidence="2" id="KW-0808">Transferase</keyword>
<dbReference type="PANTHER" id="PTHR31623">
    <property type="entry name" value="F21J9.9"/>
    <property type="match status" value="1"/>
</dbReference>
<organism evidence="4 5">
    <name type="scientific">Heracleum sosnowskyi</name>
    <dbReference type="NCBI Taxonomy" id="360622"/>
    <lineage>
        <taxon>Eukaryota</taxon>
        <taxon>Viridiplantae</taxon>
        <taxon>Streptophyta</taxon>
        <taxon>Embryophyta</taxon>
        <taxon>Tracheophyta</taxon>
        <taxon>Spermatophyta</taxon>
        <taxon>Magnoliopsida</taxon>
        <taxon>eudicotyledons</taxon>
        <taxon>Gunneridae</taxon>
        <taxon>Pentapetalae</taxon>
        <taxon>asterids</taxon>
        <taxon>campanulids</taxon>
        <taxon>Apiales</taxon>
        <taxon>Apiaceae</taxon>
        <taxon>Apioideae</taxon>
        <taxon>apioid superclade</taxon>
        <taxon>Tordylieae</taxon>
        <taxon>Tordyliinae</taxon>
        <taxon>Heracleum</taxon>
    </lineage>
</organism>
<evidence type="ECO:0000313" key="4">
    <source>
        <dbReference type="EMBL" id="KAK1385949.1"/>
    </source>
</evidence>
<reference evidence="4" key="2">
    <citation type="submission" date="2023-05" db="EMBL/GenBank/DDBJ databases">
        <authorList>
            <person name="Schelkunov M.I."/>
        </authorList>
    </citation>
    <scope>NUCLEOTIDE SEQUENCE</scope>
    <source>
        <strain evidence="4">Hsosn_3</strain>
        <tissue evidence="4">Leaf</tissue>
    </source>
</reference>
<dbReference type="Gene3D" id="3.30.559.10">
    <property type="entry name" value="Chloramphenicol acetyltransferase-like domain"/>
    <property type="match status" value="2"/>
</dbReference>
<accession>A0AAD8IJ69</accession>
<comment type="caution">
    <text evidence="4">The sequence shown here is derived from an EMBL/GenBank/DDBJ whole genome shotgun (WGS) entry which is preliminary data.</text>
</comment>
<name>A0AAD8IJ69_9APIA</name>
<keyword evidence="5" id="KW-1185">Reference proteome</keyword>
<dbReference type="InterPro" id="IPR023213">
    <property type="entry name" value="CAT-like_dom_sf"/>
</dbReference>
<keyword evidence="3" id="KW-0012">Acyltransferase</keyword>
<dbReference type="AlphaFoldDB" id="A0AAD8IJ69"/>
<dbReference type="EMBL" id="JAUIZM010000005">
    <property type="protein sequence ID" value="KAK1385949.1"/>
    <property type="molecule type" value="Genomic_DNA"/>
</dbReference>
<evidence type="ECO:0000256" key="3">
    <source>
        <dbReference type="ARBA" id="ARBA00023315"/>
    </source>
</evidence>
<dbReference type="Proteomes" id="UP001237642">
    <property type="component" value="Unassembled WGS sequence"/>
</dbReference>
<reference evidence="4" key="1">
    <citation type="submission" date="2023-02" db="EMBL/GenBank/DDBJ databases">
        <title>Genome of toxic invasive species Heracleum sosnowskyi carries increased number of genes despite the absence of recent whole-genome duplications.</title>
        <authorList>
            <person name="Schelkunov M."/>
            <person name="Shtratnikova V."/>
            <person name="Makarenko M."/>
            <person name="Klepikova A."/>
            <person name="Omelchenko D."/>
            <person name="Novikova G."/>
            <person name="Obukhova E."/>
            <person name="Bogdanov V."/>
            <person name="Penin A."/>
            <person name="Logacheva M."/>
        </authorList>
    </citation>
    <scope>NUCLEOTIDE SEQUENCE</scope>
    <source>
        <strain evidence="4">Hsosn_3</strain>
        <tissue evidence="4">Leaf</tissue>
    </source>
</reference>
<comment type="similarity">
    <text evidence="1">Belongs to the plant acyltransferase family.</text>
</comment>
<gene>
    <name evidence="4" type="ORF">POM88_023684</name>
</gene>
<dbReference type="Pfam" id="PF02458">
    <property type="entry name" value="Transferase"/>
    <property type="match status" value="1"/>
</dbReference>
<proteinExistence type="inferred from homology"/>
<dbReference type="PANTHER" id="PTHR31623:SF124">
    <property type="entry name" value="VINORINE SYNTHASE-RELATED"/>
    <property type="match status" value="1"/>
</dbReference>
<protein>
    <submittedName>
        <fullName evidence="4">Acetyl-CoA-benzylalcohol acetyltransferase</fullName>
    </submittedName>
</protein>
<evidence type="ECO:0000256" key="1">
    <source>
        <dbReference type="ARBA" id="ARBA00009861"/>
    </source>
</evidence>
<dbReference type="GO" id="GO:0016746">
    <property type="term" value="F:acyltransferase activity"/>
    <property type="evidence" value="ECO:0007669"/>
    <property type="project" value="UniProtKB-KW"/>
</dbReference>